<keyword evidence="6 8" id="KW-0675">Receptor</keyword>
<name>A0A7D9HA60_PARCT</name>
<organism evidence="8 9">
    <name type="scientific">Paramuricea clavata</name>
    <name type="common">Red gorgonian</name>
    <name type="synonym">Violescent sea-whip</name>
    <dbReference type="NCBI Taxonomy" id="317549"/>
    <lineage>
        <taxon>Eukaryota</taxon>
        <taxon>Metazoa</taxon>
        <taxon>Cnidaria</taxon>
        <taxon>Anthozoa</taxon>
        <taxon>Octocorallia</taxon>
        <taxon>Malacalcyonacea</taxon>
        <taxon>Plexauridae</taxon>
        <taxon>Paramuricea</taxon>
    </lineage>
</organism>
<evidence type="ECO:0000256" key="3">
    <source>
        <dbReference type="ARBA" id="ARBA00022989"/>
    </source>
</evidence>
<evidence type="ECO:0000256" key="2">
    <source>
        <dbReference type="ARBA" id="ARBA00022692"/>
    </source>
</evidence>
<dbReference type="PANTHER" id="PTHR45695">
    <property type="entry name" value="LEUCOKININ RECEPTOR-RELATED"/>
    <property type="match status" value="1"/>
</dbReference>
<dbReference type="GO" id="GO:0004930">
    <property type="term" value="F:G protein-coupled receptor activity"/>
    <property type="evidence" value="ECO:0007669"/>
    <property type="project" value="UniProtKB-KW"/>
</dbReference>
<dbReference type="AlphaFoldDB" id="A0A7D9HA60"/>
<evidence type="ECO:0000256" key="4">
    <source>
        <dbReference type="ARBA" id="ARBA00023040"/>
    </source>
</evidence>
<reference evidence="8" key="1">
    <citation type="submission" date="2020-04" db="EMBL/GenBank/DDBJ databases">
        <authorList>
            <person name="Alioto T."/>
            <person name="Alioto T."/>
            <person name="Gomez Garrido J."/>
        </authorList>
    </citation>
    <scope>NUCLEOTIDE SEQUENCE</scope>
    <source>
        <strain evidence="8">A484AB</strain>
    </source>
</reference>
<dbReference type="InterPro" id="IPR000276">
    <property type="entry name" value="GPCR_Rhodpsn"/>
</dbReference>
<keyword evidence="9" id="KW-1185">Reference proteome</keyword>
<keyword evidence="3" id="KW-1133">Transmembrane helix</keyword>
<evidence type="ECO:0000256" key="7">
    <source>
        <dbReference type="ARBA" id="ARBA00023224"/>
    </source>
</evidence>
<dbReference type="GO" id="GO:0005886">
    <property type="term" value="C:plasma membrane"/>
    <property type="evidence" value="ECO:0007669"/>
    <property type="project" value="TreeGrafter"/>
</dbReference>
<accession>A0A7D9HA60</accession>
<evidence type="ECO:0000313" key="9">
    <source>
        <dbReference type="Proteomes" id="UP001152795"/>
    </source>
</evidence>
<evidence type="ECO:0000256" key="1">
    <source>
        <dbReference type="ARBA" id="ARBA00004141"/>
    </source>
</evidence>
<keyword evidence="5" id="KW-0472">Membrane</keyword>
<dbReference type="Proteomes" id="UP001152795">
    <property type="component" value="Unassembled WGS sequence"/>
</dbReference>
<dbReference type="Gene3D" id="1.20.1070.10">
    <property type="entry name" value="Rhodopsin 7-helix transmembrane proteins"/>
    <property type="match status" value="1"/>
</dbReference>
<comment type="subcellular location">
    <subcellularLocation>
        <location evidence="1">Membrane</location>
        <topology evidence="1">Multi-pass membrane protein</topology>
    </subcellularLocation>
</comment>
<evidence type="ECO:0000256" key="5">
    <source>
        <dbReference type="ARBA" id="ARBA00023136"/>
    </source>
</evidence>
<gene>
    <name evidence="8" type="ORF">PACLA_8A057571</name>
</gene>
<dbReference type="PROSITE" id="PS50262">
    <property type="entry name" value="G_PROTEIN_RECEP_F1_2"/>
    <property type="match status" value="1"/>
</dbReference>
<evidence type="ECO:0000256" key="6">
    <source>
        <dbReference type="ARBA" id="ARBA00023170"/>
    </source>
</evidence>
<dbReference type="Pfam" id="PF00001">
    <property type="entry name" value="7tm_1"/>
    <property type="match status" value="1"/>
</dbReference>
<dbReference type="PANTHER" id="PTHR45695:SF9">
    <property type="entry name" value="LEUCOKININ RECEPTOR"/>
    <property type="match status" value="1"/>
</dbReference>
<proteinExistence type="predicted"/>
<protein>
    <submittedName>
        <fullName evidence="8">Galanin receptor type 1-like</fullName>
    </submittedName>
</protein>
<dbReference type="InterPro" id="IPR017452">
    <property type="entry name" value="GPCR_Rhodpsn_7TM"/>
</dbReference>
<comment type="caution">
    <text evidence="8">The sequence shown here is derived from an EMBL/GenBank/DDBJ whole genome shotgun (WGS) entry which is preliminary data.</text>
</comment>
<dbReference type="OrthoDB" id="2132067at2759"/>
<keyword evidence="4" id="KW-0297">G-protein coupled receptor</keyword>
<keyword evidence="2" id="KW-0812">Transmembrane</keyword>
<dbReference type="CDD" id="cd00637">
    <property type="entry name" value="7tm_classA_rhodopsin-like"/>
    <property type="match status" value="1"/>
</dbReference>
<dbReference type="EMBL" id="CACRXK020000052">
    <property type="protein sequence ID" value="CAB3977522.1"/>
    <property type="molecule type" value="Genomic_DNA"/>
</dbReference>
<dbReference type="SUPFAM" id="SSF81321">
    <property type="entry name" value="Family A G protein-coupled receptor-like"/>
    <property type="match status" value="1"/>
</dbReference>
<evidence type="ECO:0000313" key="8">
    <source>
        <dbReference type="EMBL" id="CAB3977522.1"/>
    </source>
</evidence>
<sequence length="321" mass="36069">MVELVRLVELIAVGVIFFFGVICNCVVIRSISLARSMRGAVPYNIKNECVNLLVMNLAITDLLILLVSIPMDIVPEHISWPYGTFVCKFISPIQDIGLTASTMTFSAIAVERYLVSKGVVHQGARNAKLIIAGIWLVSWLTMGLPMAIYKQLIMDETRVECDVIWPNKYVADFFLFYMIALVGACAITGALAYCGIRRSLAKVRQIYNKERSRENVDQVSDDALAEQVLKISNLICVLISVFVICVFPFPLFVVLIETDVLANFRYNYVIYLATSCLLYGNCLANPLILMFMSRDARTALIEKRSSTRRIEATEHIRLEDA</sequence>
<dbReference type="PRINTS" id="PR00237">
    <property type="entry name" value="GPCRRHODOPSN"/>
</dbReference>
<keyword evidence="7" id="KW-0807">Transducer</keyword>